<dbReference type="Gene3D" id="1.20.140.70">
    <property type="entry name" value="Oligopeptidase f, N-terminal domain"/>
    <property type="match status" value="1"/>
</dbReference>
<dbReference type="InterPro" id="IPR013647">
    <property type="entry name" value="OligopepF_N_dom"/>
</dbReference>
<evidence type="ECO:0000256" key="6">
    <source>
        <dbReference type="RuleBase" id="RU368091"/>
    </source>
</evidence>
<keyword evidence="5 6" id="KW-0482">Metalloprotease</keyword>
<evidence type="ECO:0000256" key="1">
    <source>
        <dbReference type="ARBA" id="ARBA00022670"/>
    </source>
</evidence>
<evidence type="ECO:0000313" key="10">
    <source>
        <dbReference type="Proteomes" id="UP001198163"/>
    </source>
</evidence>
<accession>A0AAE3JHS7</accession>
<comment type="function">
    <text evidence="6">Has oligopeptidase activity and degrades a variety of small bioactive peptides.</text>
</comment>
<dbReference type="GO" id="GO:0046872">
    <property type="term" value="F:metal ion binding"/>
    <property type="evidence" value="ECO:0007669"/>
    <property type="project" value="UniProtKB-UniRule"/>
</dbReference>
<comment type="cofactor">
    <cofactor evidence="6">
        <name>Zn(2+)</name>
        <dbReference type="ChEBI" id="CHEBI:29105"/>
    </cofactor>
    <text evidence="6">Binds 1 zinc ion.</text>
</comment>
<evidence type="ECO:0000259" key="7">
    <source>
        <dbReference type="Pfam" id="PF01432"/>
    </source>
</evidence>
<organism evidence="9 10">
    <name type="scientific">Teretinema zuelzerae</name>
    <dbReference type="NCBI Taxonomy" id="156"/>
    <lineage>
        <taxon>Bacteria</taxon>
        <taxon>Pseudomonadati</taxon>
        <taxon>Spirochaetota</taxon>
        <taxon>Spirochaetia</taxon>
        <taxon>Spirochaetales</taxon>
        <taxon>Treponemataceae</taxon>
        <taxon>Teretinema</taxon>
    </lineage>
</organism>
<proteinExistence type="inferred from homology"/>
<keyword evidence="1 6" id="KW-0645">Protease</keyword>
<evidence type="ECO:0000313" key="9">
    <source>
        <dbReference type="EMBL" id="MCD1654267.1"/>
    </source>
</evidence>
<dbReference type="InterPro" id="IPR004438">
    <property type="entry name" value="Peptidase_M3B"/>
</dbReference>
<dbReference type="InterPro" id="IPR001567">
    <property type="entry name" value="Pept_M3A_M3B_dom"/>
</dbReference>
<dbReference type="NCBIfam" id="TIGR00181">
    <property type="entry name" value="pepF"/>
    <property type="match status" value="1"/>
</dbReference>
<evidence type="ECO:0000256" key="4">
    <source>
        <dbReference type="ARBA" id="ARBA00022833"/>
    </source>
</evidence>
<dbReference type="GO" id="GO:0004222">
    <property type="term" value="F:metalloendopeptidase activity"/>
    <property type="evidence" value="ECO:0007669"/>
    <property type="project" value="UniProtKB-UniRule"/>
</dbReference>
<feature type="domain" description="Peptidase M3A/M3B catalytic" evidence="7">
    <location>
        <begin position="211"/>
        <end position="592"/>
    </location>
</feature>
<dbReference type="AlphaFoldDB" id="A0AAE3JHS7"/>
<reference evidence="9" key="1">
    <citation type="submission" date="2021-08" db="EMBL/GenBank/DDBJ databases">
        <title>Comparative analyses of Brucepasteria parasyntrophica and Teretinema zuelzerae.</title>
        <authorList>
            <person name="Song Y."/>
            <person name="Brune A."/>
        </authorList>
    </citation>
    <scope>NUCLEOTIDE SEQUENCE</scope>
    <source>
        <strain evidence="9">DSM 1903</strain>
    </source>
</reference>
<evidence type="ECO:0000256" key="2">
    <source>
        <dbReference type="ARBA" id="ARBA00022723"/>
    </source>
</evidence>
<dbReference type="Proteomes" id="UP001198163">
    <property type="component" value="Unassembled WGS sequence"/>
</dbReference>
<dbReference type="Gene3D" id="1.10.1370.20">
    <property type="entry name" value="Oligoendopeptidase f, C-terminal domain"/>
    <property type="match status" value="1"/>
</dbReference>
<keyword evidence="3 6" id="KW-0378">Hydrolase</keyword>
<evidence type="ECO:0000256" key="5">
    <source>
        <dbReference type="ARBA" id="ARBA00023049"/>
    </source>
</evidence>
<dbReference type="Pfam" id="PF08439">
    <property type="entry name" value="Peptidase_M3_N"/>
    <property type="match status" value="1"/>
</dbReference>
<keyword evidence="2 6" id="KW-0479">Metal-binding</keyword>
<evidence type="ECO:0000259" key="8">
    <source>
        <dbReference type="Pfam" id="PF08439"/>
    </source>
</evidence>
<comment type="caution">
    <text evidence="9">The sequence shown here is derived from an EMBL/GenBank/DDBJ whole genome shotgun (WGS) entry which is preliminary data.</text>
</comment>
<evidence type="ECO:0000256" key="3">
    <source>
        <dbReference type="ARBA" id="ARBA00022801"/>
    </source>
</evidence>
<comment type="similarity">
    <text evidence="6">Belongs to the peptidase M3B family.</text>
</comment>
<dbReference type="Gene3D" id="1.10.287.830">
    <property type="entry name" value="putative peptidase helix hairpin domain like"/>
    <property type="match status" value="1"/>
</dbReference>
<gene>
    <name evidence="9" type="primary">pepF</name>
    <name evidence="9" type="ORF">K7J14_06065</name>
</gene>
<dbReference type="EMBL" id="JAINWA010000001">
    <property type="protein sequence ID" value="MCD1654267.1"/>
    <property type="molecule type" value="Genomic_DNA"/>
</dbReference>
<dbReference type="InterPro" id="IPR042088">
    <property type="entry name" value="OligoPept_F_C"/>
</dbReference>
<feature type="domain" description="Oligopeptidase F N-terminal" evidence="8">
    <location>
        <begin position="121"/>
        <end position="190"/>
    </location>
</feature>
<dbReference type="Pfam" id="PF01432">
    <property type="entry name" value="Peptidase_M3"/>
    <property type="match status" value="1"/>
</dbReference>
<name>A0AAE3JHS7_9SPIR</name>
<keyword evidence="4 6" id="KW-0862">Zinc</keyword>
<dbReference type="EC" id="3.4.24.-" evidence="6"/>
<dbReference type="SUPFAM" id="SSF55486">
    <property type="entry name" value="Metalloproteases ('zincins'), catalytic domain"/>
    <property type="match status" value="1"/>
</dbReference>
<keyword evidence="10" id="KW-1185">Reference proteome</keyword>
<dbReference type="GO" id="GO:0006508">
    <property type="term" value="P:proteolysis"/>
    <property type="evidence" value="ECO:0007669"/>
    <property type="project" value="UniProtKB-KW"/>
</dbReference>
<sequence length="605" mass="67032">MSAEEQTRNALPVKESIEKRYRWNSESVFSGTEEWSLELASFLQELPELNKLNGRLAEGPALPAAALDLRDRLGNRLGKLIFYAVMRGAVDSGDAEARSMESRAAGAESRFAEASAFIEPELIALGEERLLAWTAESPSLAVYRHWLEDLFRQRSHVRSREIEALLGSAGEVFAGIDSVRDALADSDLRFDDAVDSQGARHPVAQSSVEALLSSPDRTLRRSAWESYCDAHLAFGPTLAAIYSAAVKKDVFLARARGYGSSLEAALFGVNIPRSVYDQTLATFRSRLPLWHRYWKAKAAALGLEKMSHWDIWAPLSKKPPKIGYEQAVGWIADALEPLGGDYAAALRKGCLEDRWVDVYPTEGKGGGAFSYGAQGLFPFIKMSWTDDLSSMSTLTHELGHSMHSLHTWKTQPPVYADYSIFVAEVASNFHQAMTRAHLFSIEKDREFQIALVEEAMENFHRYFFIMPILALFEKEVHSRIEAGEGLTDGDLRALMAKLFAEGYGDAVMLDEDREGSTWAQFGHLYANFYVFQYATGISAAHALAKPVLAGDRAAAERYVEFISAGSSVYPVDALARAGVDMTSPAAMDSAYEVLESYIDLLERLI</sequence>
<dbReference type="RefSeq" id="WP_230754330.1">
    <property type="nucleotide sequence ID" value="NZ_JAINWA010000001.1"/>
</dbReference>
<dbReference type="CDD" id="cd09608">
    <property type="entry name" value="M3B_PepF"/>
    <property type="match status" value="1"/>
</dbReference>
<protein>
    <recommendedName>
        <fullName evidence="6">Oligopeptidase F</fullName>
        <ecNumber evidence="6">3.4.24.-</ecNumber>
    </recommendedName>
</protein>